<evidence type="ECO:0000256" key="1">
    <source>
        <dbReference type="ARBA" id="ARBA00007867"/>
    </source>
</evidence>
<reference evidence="6 7" key="1">
    <citation type="journal article" date="2011" name="J. Bacteriol.">
        <title>Genome sequence of Methyloversatilis universalis FAM5T, a methylotrophic representative of the order Rhodocyclales.</title>
        <authorList>
            <person name="Kittichotirat W."/>
            <person name="Good N.M."/>
            <person name="Hall R."/>
            <person name="Bringel F."/>
            <person name="Lajus A."/>
            <person name="Medigue C."/>
            <person name="Smalley N.E."/>
            <person name="Beck D."/>
            <person name="Bumgarner R."/>
            <person name="Vuilleumier S."/>
            <person name="Kalyuzhnaya M.G."/>
        </authorList>
    </citation>
    <scope>NUCLEOTIDE SEQUENCE [LARGE SCALE GENOMIC DNA]</scope>
    <source>
        <strain evidence="7">ATCC BAA-1314 / JCM 13912 / FAM5</strain>
    </source>
</reference>
<evidence type="ECO:0000313" key="6">
    <source>
        <dbReference type="EMBL" id="EGK71539.1"/>
    </source>
</evidence>
<comment type="caution">
    <text evidence="6">The sequence shown here is derived from an EMBL/GenBank/DDBJ whole genome shotgun (WGS) entry which is preliminary data.</text>
</comment>
<dbReference type="SUPFAM" id="SSF53335">
    <property type="entry name" value="S-adenosyl-L-methionine-dependent methyltransferases"/>
    <property type="match status" value="1"/>
</dbReference>
<feature type="active site" description="Proton acceptor" evidence="4">
    <location>
        <position position="135"/>
    </location>
</feature>
<protein>
    <submittedName>
        <fullName evidence="6">Transferase</fullName>
    </submittedName>
</protein>
<keyword evidence="7" id="KW-1185">Reference proteome</keyword>
<dbReference type="InterPro" id="IPR029063">
    <property type="entry name" value="SAM-dependent_MTases_sf"/>
</dbReference>
<keyword evidence="2 4" id="KW-0808">Transferase</keyword>
<evidence type="ECO:0000259" key="5">
    <source>
        <dbReference type="PROSITE" id="PS51006"/>
    </source>
</evidence>
<keyword evidence="3 4" id="KW-0620">Polyamine biosynthesis</keyword>
<dbReference type="EMBL" id="AFHG01000050">
    <property type="protein sequence ID" value="EGK71539.1"/>
    <property type="molecule type" value="Genomic_DNA"/>
</dbReference>
<dbReference type="CDD" id="cd02440">
    <property type="entry name" value="AdoMet_MTases"/>
    <property type="match status" value="1"/>
</dbReference>
<dbReference type="GO" id="GO:0016740">
    <property type="term" value="F:transferase activity"/>
    <property type="evidence" value="ECO:0007669"/>
    <property type="project" value="UniProtKB-UniRule"/>
</dbReference>
<dbReference type="Proteomes" id="UP000005019">
    <property type="component" value="Unassembled WGS sequence"/>
</dbReference>
<dbReference type="AlphaFoldDB" id="F5RD68"/>
<dbReference type="InterPro" id="IPR030374">
    <property type="entry name" value="PABS"/>
</dbReference>
<accession>F5RD68</accession>
<dbReference type="GO" id="GO:0006596">
    <property type="term" value="P:polyamine biosynthetic process"/>
    <property type="evidence" value="ECO:0007669"/>
    <property type="project" value="UniProtKB-UniRule"/>
</dbReference>
<evidence type="ECO:0000256" key="4">
    <source>
        <dbReference type="PROSITE-ProRule" id="PRU00354"/>
    </source>
</evidence>
<evidence type="ECO:0000313" key="7">
    <source>
        <dbReference type="Proteomes" id="UP000005019"/>
    </source>
</evidence>
<feature type="domain" description="PABS" evidence="5">
    <location>
        <begin position="1"/>
        <end position="215"/>
    </location>
</feature>
<dbReference type="eggNOG" id="COG0421">
    <property type="taxonomic scope" value="Bacteria"/>
</dbReference>
<dbReference type="PANTHER" id="PTHR43317">
    <property type="entry name" value="THERMOSPERMINE SYNTHASE ACAULIS5"/>
    <property type="match status" value="1"/>
</dbReference>
<dbReference type="PANTHER" id="PTHR43317:SF11">
    <property type="entry name" value="POLYAMINE AMINOPROPYLTRANSFERASE 2"/>
    <property type="match status" value="1"/>
</dbReference>
<organism evidence="6 7">
    <name type="scientific">Methyloversatilis universalis (strain ATCC BAA-1314 / DSM 25237 / JCM 13912 / CCUG 52030 / FAM5)</name>
    <dbReference type="NCBI Taxonomy" id="1000565"/>
    <lineage>
        <taxon>Bacteria</taxon>
        <taxon>Pseudomonadati</taxon>
        <taxon>Pseudomonadota</taxon>
        <taxon>Betaproteobacteria</taxon>
        <taxon>Nitrosomonadales</taxon>
        <taxon>Sterolibacteriaceae</taxon>
        <taxon>Methyloversatilis</taxon>
    </lineage>
</organism>
<dbReference type="STRING" id="1000565.METUNv1_02228"/>
<sequence length="254" mass="27112">MMPERSAEAGQPYLVEQDGQLTLAFSELAVQSTMDAADPQRLVLEYSRLMLASLLFVPSPRHIGLIGLGGGSLVKAAHRLLPQACMTVAEISPEVIALRDRFRIPPDDARLTVLQADGADWVATQDGALDLLWVDGFDIGGMAAALTTPRFFDDCHAALADGGVMAMNMYARDPLVGVWVERIAASFARSVSVVITADGDNRVVFAARGDAFRLSETRLAQRAAALEAHTGCALPGIARALIDGRRRALAEADA</sequence>
<evidence type="ECO:0000256" key="2">
    <source>
        <dbReference type="ARBA" id="ARBA00022679"/>
    </source>
</evidence>
<comment type="similarity">
    <text evidence="1">Belongs to the spermidine/spermine synthase family.</text>
</comment>
<name>F5RD68_METUF</name>
<dbReference type="RefSeq" id="WP_008061660.1">
    <property type="nucleotide sequence ID" value="NZ_AFHG01000050.1"/>
</dbReference>
<gene>
    <name evidence="6" type="ORF">METUNv1_02228</name>
</gene>
<proteinExistence type="inferred from homology"/>
<dbReference type="Gene3D" id="3.40.50.150">
    <property type="entry name" value="Vaccinia Virus protein VP39"/>
    <property type="match status" value="1"/>
</dbReference>
<dbReference type="PROSITE" id="PS51006">
    <property type="entry name" value="PABS_2"/>
    <property type="match status" value="1"/>
</dbReference>
<evidence type="ECO:0000256" key="3">
    <source>
        <dbReference type="ARBA" id="ARBA00023115"/>
    </source>
</evidence>